<feature type="compositionally biased region" description="Basic and acidic residues" evidence="1">
    <location>
        <begin position="302"/>
        <end position="330"/>
    </location>
</feature>
<name>A0A136JEK7_9PEZI</name>
<evidence type="ECO:0000256" key="1">
    <source>
        <dbReference type="SAM" id="MobiDB-lite"/>
    </source>
</evidence>
<dbReference type="STRING" id="196109.A0A136JEK7"/>
<evidence type="ECO:0000313" key="2">
    <source>
        <dbReference type="EMBL" id="KXJ95579.1"/>
    </source>
</evidence>
<feature type="compositionally biased region" description="Polar residues" evidence="1">
    <location>
        <begin position="395"/>
        <end position="406"/>
    </location>
</feature>
<dbReference type="InParanoid" id="A0A136JEK7"/>
<dbReference type="EMBL" id="KQ964246">
    <property type="protein sequence ID" value="KXJ95579.1"/>
    <property type="molecule type" value="Genomic_DNA"/>
</dbReference>
<evidence type="ECO:0000313" key="3">
    <source>
        <dbReference type="Proteomes" id="UP000070501"/>
    </source>
</evidence>
<feature type="region of interest" description="Disordered" evidence="1">
    <location>
        <begin position="106"/>
        <end position="126"/>
    </location>
</feature>
<reference evidence="3" key="1">
    <citation type="submission" date="2016-02" db="EMBL/GenBank/DDBJ databases">
        <title>Draft genome sequence of Microdochium bolleyi, a fungal endophyte of beachgrass.</title>
        <authorList>
            <consortium name="DOE Joint Genome Institute"/>
            <person name="David A.S."/>
            <person name="May G."/>
            <person name="Haridas S."/>
            <person name="Lim J."/>
            <person name="Wang M."/>
            <person name="Labutti K."/>
            <person name="Lipzen A."/>
            <person name="Barry K."/>
            <person name="Grigoriev I.V."/>
        </authorList>
    </citation>
    <scope>NUCLEOTIDE SEQUENCE [LARGE SCALE GENOMIC DNA]</scope>
    <source>
        <strain evidence="3">J235TASD1</strain>
    </source>
</reference>
<feature type="compositionally biased region" description="Basic and acidic residues" evidence="1">
    <location>
        <begin position="164"/>
        <end position="178"/>
    </location>
</feature>
<protein>
    <submittedName>
        <fullName evidence="2">Uncharacterized protein</fullName>
    </submittedName>
</protein>
<dbReference type="OrthoDB" id="5343576at2759"/>
<accession>A0A136JEK7</accession>
<sequence>MSAQDLTQVLIESFNALADEVQSLGDRQTVLEHKLRYAHEQFQYIADKYAPAAPEITETLVKLQLPPELNSPSLANTSFVPLPRRKASDSKHQIAIVIREGRKVASALSSPSKSSRSSRGSAAPTAMTSLSTILEQDFTVEGKTKGTLGCPFSQPPTPQVQDGQDPKDHIQTEPHDAGDPICAAMLDETGSQHGSTAAASKCPIRYLDQHSPEEIAHYLETHKHELPRSHEVCVRRYQRNEDDIRKLDAKYGNLVSMVEGLSRIHQPMLPEQDTRPQSDVEHGSNDRVETWAQTVSVSLSDDGNHTALEEGSTDEERQSHFDRPLKEVRVGESPSRPWGISVPIVDVPTGLDGHQHGRPESPPPAPVHMPADHPTPETPAKKSSGGKCPFDHTKLTQMMGGQTTPQKPGEEKDTADRLRTPAAAQHHDHETTPKQQELPPRPTDQHFTHGDEHQTPDHRRTHPLEGDHRQQHYTQPSYGMPQPTFLSAAGLNQPRPQHSAPQLVFTGPVFIGYPMEQAIQFMQQFQGHQQQQRS</sequence>
<feature type="compositionally biased region" description="Basic and acidic residues" evidence="1">
    <location>
        <begin position="408"/>
        <end position="432"/>
    </location>
</feature>
<gene>
    <name evidence="2" type="ORF">Micbo1qcDRAFT_192558</name>
</gene>
<proteinExistence type="predicted"/>
<organism evidence="2 3">
    <name type="scientific">Microdochium bolleyi</name>
    <dbReference type="NCBI Taxonomy" id="196109"/>
    <lineage>
        <taxon>Eukaryota</taxon>
        <taxon>Fungi</taxon>
        <taxon>Dikarya</taxon>
        <taxon>Ascomycota</taxon>
        <taxon>Pezizomycotina</taxon>
        <taxon>Sordariomycetes</taxon>
        <taxon>Xylariomycetidae</taxon>
        <taxon>Xylariales</taxon>
        <taxon>Microdochiaceae</taxon>
        <taxon>Microdochium</taxon>
    </lineage>
</organism>
<feature type="compositionally biased region" description="Basic and acidic residues" evidence="1">
    <location>
        <begin position="443"/>
        <end position="470"/>
    </location>
</feature>
<feature type="region of interest" description="Disordered" evidence="1">
    <location>
        <begin position="144"/>
        <end position="178"/>
    </location>
</feature>
<feature type="region of interest" description="Disordered" evidence="1">
    <location>
        <begin position="298"/>
        <end position="500"/>
    </location>
</feature>
<dbReference type="AlphaFoldDB" id="A0A136JEK7"/>
<dbReference type="Proteomes" id="UP000070501">
    <property type="component" value="Unassembled WGS sequence"/>
</dbReference>
<keyword evidence="3" id="KW-1185">Reference proteome</keyword>